<dbReference type="Proteomes" id="UP000197717">
    <property type="component" value="Chromosome"/>
</dbReference>
<protein>
    <submittedName>
        <fullName evidence="2">Uncharacterized protein</fullName>
    </submittedName>
</protein>
<keyword evidence="1" id="KW-0812">Transmembrane</keyword>
<evidence type="ECO:0000313" key="3">
    <source>
        <dbReference type="Proteomes" id="UP000197717"/>
    </source>
</evidence>
<feature type="transmembrane region" description="Helical" evidence="1">
    <location>
        <begin position="6"/>
        <end position="29"/>
    </location>
</feature>
<gene>
    <name evidence="2" type="ORF">CEW91_07870</name>
</gene>
<accession>A0ABN5AXH1</accession>
<keyword evidence="1" id="KW-1133">Transmembrane helix</keyword>
<keyword evidence="3" id="KW-1185">Reference proteome</keyword>
<dbReference type="RefSeq" id="WP_088768458.1">
    <property type="nucleotide sequence ID" value="NZ_CP022133.1"/>
</dbReference>
<dbReference type="EMBL" id="CP022133">
    <property type="protein sequence ID" value="ASG66070.1"/>
    <property type="molecule type" value="Genomic_DNA"/>
</dbReference>
<sequence>MTFSYLINQVLLPFGGVSAVLIGLASFLAHISSKRIINGEVARHKRDLAEFKSTARLQMEAIKSDFKLELLKSESYTSISKEMYQELFSKRIEAYEKLINLKRDIGKSLVDNAEYIEFHDDDPSYFTNIIEKINAATREHPMLISNDLAEISDELYEKSIQIFSDAKVKAFYAELSNSGDDYGMYNAMIEAENDELRRMLTECGDLYEKWLTQLNIDLSKIRGILDSTNAFLESEH</sequence>
<organism evidence="2 3">
    <name type="scientific">Idiomarina piscisalsi</name>
    <dbReference type="NCBI Taxonomy" id="1096243"/>
    <lineage>
        <taxon>Bacteria</taxon>
        <taxon>Pseudomonadati</taxon>
        <taxon>Pseudomonadota</taxon>
        <taxon>Gammaproteobacteria</taxon>
        <taxon>Alteromonadales</taxon>
        <taxon>Idiomarinaceae</taxon>
        <taxon>Idiomarina</taxon>
    </lineage>
</organism>
<name>A0ABN5AXH1_9GAMM</name>
<evidence type="ECO:0000256" key="1">
    <source>
        <dbReference type="SAM" id="Phobius"/>
    </source>
</evidence>
<reference evidence="2 3" key="1">
    <citation type="submission" date="2017-06" db="EMBL/GenBank/DDBJ databases">
        <title>Complete genome sequence of Idiomarina piscisalsi strain 10PY1A isolated from soil of Soudi Arabia.</title>
        <authorList>
            <person name="Kim M.-C."/>
            <person name="Jung B.K."/>
            <person name="Budiyanto F."/>
            <person name="Nzila A."/>
            <person name="Shin J.-H."/>
        </authorList>
    </citation>
    <scope>NUCLEOTIDE SEQUENCE [LARGE SCALE GENOMIC DNA]</scope>
    <source>
        <strain evidence="2 3">10PY1A</strain>
    </source>
</reference>
<proteinExistence type="predicted"/>
<evidence type="ECO:0000313" key="2">
    <source>
        <dbReference type="EMBL" id="ASG66070.1"/>
    </source>
</evidence>
<keyword evidence="1" id="KW-0472">Membrane</keyword>